<dbReference type="GO" id="GO:0006906">
    <property type="term" value="P:vesicle fusion"/>
    <property type="evidence" value="ECO:0007669"/>
    <property type="project" value="TreeGrafter"/>
</dbReference>
<keyword evidence="11" id="KW-1185">Reference proteome</keyword>
<dbReference type="GO" id="GO:0000149">
    <property type="term" value="F:SNARE binding"/>
    <property type="evidence" value="ECO:0007669"/>
    <property type="project" value="TreeGrafter"/>
</dbReference>
<reference evidence="10" key="1">
    <citation type="submission" date="2021-09" db="EMBL/GenBank/DDBJ databases">
        <authorList>
            <consortium name="AG Swart"/>
            <person name="Singh M."/>
            <person name="Singh A."/>
            <person name="Seah K."/>
            <person name="Emmerich C."/>
        </authorList>
    </citation>
    <scope>NUCLEOTIDE SEQUENCE</scope>
    <source>
        <strain evidence="10">ATCC30299</strain>
    </source>
</reference>
<dbReference type="GO" id="GO:0006888">
    <property type="term" value="P:endoplasmic reticulum to Golgi vesicle-mediated transport"/>
    <property type="evidence" value="ECO:0007669"/>
    <property type="project" value="TreeGrafter"/>
</dbReference>
<comment type="similarity">
    <text evidence="2">Belongs to the syntaxin family.</text>
</comment>
<evidence type="ECO:0000313" key="10">
    <source>
        <dbReference type="EMBL" id="CAG9328474.1"/>
    </source>
</evidence>
<keyword evidence="5 8" id="KW-1133">Transmembrane helix</keyword>
<dbReference type="Proteomes" id="UP001162131">
    <property type="component" value="Unassembled WGS sequence"/>
</dbReference>
<dbReference type="SUPFAM" id="SSF47661">
    <property type="entry name" value="t-snare proteins"/>
    <property type="match status" value="1"/>
</dbReference>
<dbReference type="PANTHER" id="PTHR19957">
    <property type="entry name" value="SYNTAXIN"/>
    <property type="match status" value="1"/>
</dbReference>
<comment type="caution">
    <text evidence="10">The sequence shown here is derived from an EMBL/GenBank/DDBJ whole genome shotgun (WGS) entry which is preliminary data.</text>
</comment>
<dbReference type="GO" id="GO:0006886">
    <property type="term" value="P:intracellular protein transport"/>
    <property type="evidence" value="ECO:0007669"/>
    <property type="project" value="TreeGrafter"/>
</dbReference>
<organism evidence="10 11">
    <name type="scientific">Blepharisma stoltei</name>
    <dbReference type="NCBI Taxonomy" id="1481888"/>
    <lineage>
        <taxon>Eukaryota</taxon>
        <taxon>Sar</taxon>
        <taxon>Alveolata</taxon>
        <taxon>Ciliophora</taxon>
        <taxon>Postciliodesmatophora</taxon>
        <taxon>Heterotrichea</taxon>
        <taxon>Heterotrichida</taxon>
        <taxon>Blepharismidae</taxon>
        <taxon>Blepharisma</taxon>
    </lineage>
</organism>
<feature type="transmembrane region" description="Helical" evidence="8">
    <location>
        <begin position="248"/>
        <end position="267"/>
    </location>
</feature>
<dbReference type="GO" id="GO:0005484">
    <property type="term" value="F:SNAP receptor activity"/>
    <property type="evidence" value="ECO:0007669"/>
    <property type="project" value="TreeGrafter"/>
</dbReference>
<keyword evidence="6" id="KW-0175">Coiled coil</keyword>
<evidence type="ECO:0000256" key="6">
    <source>
        <dbReference type="ARBA" id="ARBA00023054"/>
    </source>
</evidence>
<evidence type="ECO:0000256" key="7">
    <source>
        <dbReference type="ARBA" id="ARBA00023136"/>
    </source>
</evidence>
<proteinExistence type="inferred from homology"/>
<evidence type="ECO:0000256" key="4">
    <source>
        <dbReference type="ARBA" id="ARBA00022692"/>
    </source>
</evidence>
<evidence type="ECO:0000256" key="5">
    <source>
        <dbReference type="ARBA" id="ARBA00022989"/>
    </source>
</evidence>
<dbReference type="PROSITE" id="PS50192">
    <property type="entry name" value="T_SNARE"/>
    <property type="match status" value="1"/>
</dbReference>
<gene>
    <name evidence="10" type="ORF">BSTOLATCC_MIC46475</name>
</gene>
<dbReference type="SMART" id="SM00397">
    <property type="entry name" value="t_SNARE"/>
    <property type="match status" value="1"/>
</dbReference>
<name>A0AAU9JSA0_9CILI</name>
<evidence type="ECO:0000259" key="9">
    <source>
        <dbReference type="PROSITE" id="PS50192"/>
    </source>
</evidence>
<evidence type="ECO:0000256" key="1">
    <source>
        <dbReference type="ARBA" id="ARBA00004211"/>
    </source>
</evidence>
<dbReference type="Pfam" id="PF05739">
    <property type="entry name" value="SNARE"/>
    <property type="match status" value="1"/>
</dbReference>
<evidence type="ECO:0000256" key="8">
    <source>
        <dbReference type="SAM" id="Phobius"/>
    </source>
</evidence>
<evidence type="ECO:0000256" key="3">
    <source>
        <dbReference type="ARBA" id="ARBA00022448"/>
    </source>
</evidence>
<keyword evidence="3" id="KW-0813">Transport</keyword>
<keyword evidence="4 8" id="KW-0812">Transmembrane</keyword>
<dbReference type="GO" id="GO:0031201">
    <property type="term" value="C:SNARE complex"/>
    <property type="evidence" value="ECO:0007669"/>
    <property type="project" value="TreeGrafter"/>
</dbReference>
<dbReference type="GO" id="GO:0000139">
    <property type="term" value="C:Golgi membrane"/>
    <property type="evidence" value="ECO:0007669"/>
    <property type="project" value="TreeGrafter"/>
</dbReference>
<dbReference type="InterPro" id="IPR010989">
    <property type="entry name" value="SNARE"/>
</dbReference>
<dbReference type="PANTHER" id="PTHR19957:SF3">
    <property type="entry name" value="SYNTAXIN-5"/>
    <property type="match status" value="1"/>
</dbReference>
<dbReference type="Gene3D" id="1.20.5.110">
    <property type="match status" value="1"/>
</dbReference>
<dbReference type="InterPro" id="IPR045242">
    <property type="entry name" value="Syntaxin"/>
</dbReference>
<feature type="domain" description="T-SNARE coiled-coil homology" evidence="9">
    <location>
        <begin position="176"/>
        <end position="238"/>
    </location>
</feature>
<sequence length="268" mass="31094">MTDITPQLLLITQTYKAPLKSAYQERFQPSEISASDSHFMNEAGKLHFSLVETHKMLNSLFKLTKQNTLFNNQSSRIHQLSEQIEDSIKVSQIKLEEVRGVQIGGECAEIIKEILQQRLLSLIKDFQKLLQTRTKLLKDNKLKQKEISSVNEVELSRRDTPSFLEVNNVQEQIDDLSELQARADSVEQVEKQMAEVSQMVQRLALIVHEQQLMVERIDQNTDQALLNLEKGKQEIEKYHQNVTSNRNLGIKVFMIFVIFFVFYVIFLV</sequence>
<evidence type="ECO:0000256" key="2">
    <source>
        <dbReference type="ARBA" id="ARBA00009063"/>
    </source>
</evidence>
<comment type="subcellular location">
    <subcellularLocation>
        <location evidence="1">Membrane</location>
        <topology evidence="1">Single-pass type IV membrane protein</topology>
    </subcellularLocation>
</comment>
<dbReference type="InterPro" id="IPR000727">
    <property type="entry name" value="T_SNARE_dom"/>
</dbReference>
<dbReference type="GO" id="GO:0048278">
    <property type="term" value="P:vesicle docking"/>
    <property type="evidence" value="ECO:0007669"/>
    <property type="project" value="TreeGrafter"/>
</dbReference>
<evidence type="ECO:0000313" key="11">
    <source>
        <dbReference type="Proteomes" id="UP001162131"/>
    </source>
</evidence>
<dbReference type="AlphaFoldDB" id="A0AAU9JSA0"/>
<accession>A0AAU9JSA0</accession>
<dbReference type="EMBL" id="CAJZBQ010000046">
    <property type="protein sequence ID" value="CAG9328474.1"/>
    <property type="molecule type" value="Genomic_DNA"/>
</dbReference>
<keyword evidence="7 8" id="KW-0472">Membrane</keyword>
<protein>
    <recommendedName>
        <fullName evidence="9">t-SNARE coiled-coil homology domain-containing protein</fullName>
    </recommendedName>
</protein>